<organism evidence="2 3">
    <name type="scientific">Methanocalculus taiwanensis</name>
    <dbReference type="NCBI Taxonomy" id="106207"/>
    <lineage>
        <taxon>Archaea</taxon>
        <taxon>Methanobacteriati</taxon>
        <taxon>Methanobacteriota</taxon>
        <taxon>Stenosarchaea group</taxon>
        <taxon>Methanomicrobia</taxon>
        <taxon>Methanomicrobiales</taxon>
        <taxon>Methanocalculaceae</taxon>
        <taxon>Methanocalculus</taxon>
    </lineage>
</organism>
<feature type="transmembrane region" description="Helical" evidence="1">
    <location>
        <begin position="41"/>
        <end position="61"/>
    </location>
</feature>
<dbReference type="Pfam" id="PF11167">
    <property type="entry name" value="DUF2953"/>
    <property type="match status" value="1"/>
</dbReference>
<keyword evidence="1" id="KW-0472">Membrane</keyword>
<proteinExistence type="predicted"/>
<dbReference type="AlphaFoldDB" id="A0ABD4THU5"/>
<keyword evidence="1" id="KW-0812">Transmembrane</keyword>
<gene>
    <name evidence="2" type="ORF">FTO68_00720</name>
</gene>
<dbReference type="Proteomes" id="UP001524383">
    <property type="component" value="Unassembled WGS sequence"/>
</dbReference>
<evidence type="ECO:0000313" key="2">
    <source>
        <dbReference type="EMBL" id="MCQ1537518.1"/>
    </source>
</evidence>
<evidence type="ECO:0000313" key="3">
    <source>
        <dbReference type="Proteomes" id="UP001524383"/>
    </source>
</evidence>
<keyword evidence="3" id="KW-1185">Reference proteome</keyword>
<dbReference type="EMBL" id="VOTZ01000001">
    <property type="protein sequence ID" value="MCQ1537518.1"/>
    <property type="molecule type" value="Genomic_DNA"/>
</dbReference>
<feature type="transmembrane region" description="Helical" evidence="1">
    <location>
        <begin position="6"/>
        <end position="29"/>
    </location>
</feature>
<dbReference type="RefSeq" id="WP_255331426.1">
    <property type="nucleotide sequence ID" value="NZ_VOTZ01000001.1"/>
</dbReference>
<accession>A0ABD4THU5</accession>
<protein>
    <submittedName>
        <fullName evidence="2">DUF2953 domain-containing protein</fullName>
    </submittedName>
</protein>
<sequence>MELYPVLLVFACVGGLATLVLVSFCVTVLGSISSREWSAGAGLGPIAILLLPGNTLELWLFEKPVFSFRIPEDTGEAGKKEEEKDGEILKKAEKESGFPFSALLKLPISIDSVSISGRIGTGDAGETGKLYGWIAALRGALRTTRLDLNIIPDFAEAGWSANIRARIRIRSLFHLVIALLPFIKR</sequence>
<name>A0ABD4THU5_9EURY</name>
<keyword evidence="1" id="KW-1133">Transmembrane helix</keyword>
<dbReference type="InterPro" id="IPR021338">
    <property type="entry name" value="DUF2953"/>
</dbReference>
<evidence type="ECO:0000256" key="1">
    <source>
        <dbReference type="SAM" id="Phobius"/>
    </source>
</evidence>
<comment type="caution">
    <text evidence="2">The sequence shown here is derived from an EMBL/GenBank/DDBJ whole genome shotgun (WGS) entry which is preliminary data.</text>
</comment>
<reference evidence="2 3" key="1">
    <citation type="submission" date="2019-08" db="EMBL/GenBank/DDBJ databases">
        <authorList>
            <person name="Chen S.-C."/>
            <person name="Lai M.-C."/>
            <person name="You Y.-T."/>
        </authorList>
    </citation>
    <scope>NUCLEOTIDE SEQUENCE [LARGE SCALE GENOMIC DNA]</scope>
    <source>
        <strain evidence="2 3">P2F9704a</strain>
    </source>
</reference>